<dbReference type="EMBL" id="JAIQCJ010001303">
    <property type="protein sequence ID" value="KAJ8791227.1"/>
    <property type="molecule type" value="Genomic_DNA"/>
</dbReference>
<dbReference type="Proteomes" id="UP001159641">
    <property type="component" value="Unassembled WGS sequence"/>
</dbReference>
<accession>A0AB34HJD0</accession>
<comment type="caution">
    <text evidence="2">The sequence shown here is derived from an EMBL/GenBank/DDBJ whole genome shotgun (WGS) entry which is preliminary data.</text>
</comment>
<evidence type="ECO:0000313" key="2">
    <source>
        <dbReference type="EMBL" id="KAJ8791227.1"/>
    </source>
</evidence>
<keyword evidence="3" id="KW-1185">Reference proteome</keyword>
<organism evidence="2 3">
    <name type="scientific">Eschrichtius robustus</name>
    <name type="common">California gray whale</name>
    <name type="synonym">Eschrichtius gibbosus</name>
    <dbReference type="NCBI Taxonomy" id="9764"/>
    <lineage>
        <taxon>Eukaryota</taxon>
        <taxon>Metazoa</taxon>
        <taxon>Chordata</taxon>
        <taxon>Craniata</taxon>
        <taxon>Vertebrata</taxon>
        <taxon>Euteleostomi</taxon>
        <taxon>Mammalia</taxon>
        <taxon>Eutheria</taxon>
        <taxon>Laurasiatheria</taxon>
        <taxon>Artiodactyla</taxon>
        <taxon>Whippomorpha</taxon>
        <taxon>Cetacea</taxon>
        <taxon>Mysticeti</taxon>
        <taxon>Eschrichtiidae</taxon>
        <taxon>Eschrichtius</taxon>
    </lineage>
</organism>
<dbReference type="AlphaFoldDB" id="A0AB34HJD0"/>
<evidence type="ECO:0000313" key="3">
    <source>
        <dbReference type="Proteomes" id="UP001159641"/>
    </source>
</evidence>
<reference evidence="2 3" key="1">
    <citation type="submission" date="2022-11" db="EMBL/GenBank/DDBJ databases">
        <title>Whole genome sequence of Eschrichtius robustus ER-17-0199.</title>
        <authorList>
            <person name="Bruniche-Olsen A."/>
            <person name="Black A.N."/>
            <person name="Fields C.J."/>
            <person name="Walden K."/>
            <person name="Dewoody J.A."/>
        </authorList>
    </citation>
    <scope>NUCLEOTIDE SEQUENCE [LARGE SCALE GENOMIC DNA]</scope>
    <source>
        <strain evidence="2">ER-17-0199</strain>
        <tissue evidence="2">Blubber</tissue>
    </source>
</reference>
<gene>
    <name evidence="2" type="ORF">J1605_020667</name>
</gene>
<evidence type="ECO:0000256" key="1">
    <source>
        <dbReference type="SAM" id="MobiDB-lite"/>
    </source>
</evidence>
<feature type="region of interest" description="Disordered" evidence="1">
    <location>
        <begin position="29"/>
        <end position="122"/>
    </location>
</feature>
<feature type="compositionally biased region" description="Pro residues" evidence="1">
    <location>
        <begin position="100"/>
        <end position="112"/>
    </location>
</feature>
<sequence>MPSTDNEGKSGSNKAACPLLSTSFRVRFPKGPHKTHHPLFTQLTEAEGGRPAGSSGCSGRRPWCGARCGPREGEGAARLGGARRGAAGRERRDSGIARLPPRPPPPPPPPQSPRSAATRHQE</sequence>
<name>A0AB34HJD0_ESCRO</name>
<proteinExistence type="predicted"/>
<protein>
    <submittedName>
        <fullName evidence="2">Uncharacterized protein</fullName>
    </submittedName>
</protein>